<keyword evidence="1" id="KW-0812">Transmembrane</keyword>
<accession>A0A8K1ZWL4</accession>
<evidence type="ECO:0000313" key="2">
    <source>
        <dbReference type="EMBL" id="NCJ05442.1"/>
    </source>
</evidence>
<dbReference type="EMBL" id="WVIC01000003">
    <property type="protein sequence ID" value="NCJ05442.1"/>
    <property type="molecule type" value="Genomic_DNA"/>
</dbReference>
<dbReference type="RefSeq" id="WP_161823906.1">
    <property type="nucleotide sequence ID" value="NZ_WVIC01000003.1"/>
</dbReference>
<gene>
    <name evidence="2" type="ORF">GS597_02715</name>
</gene>
<keyword evidence="1" id="KW-1133">Transmembrane helix</keyword>
<dbReference type="Proteomes" id="UP000607397">
    <property type="component" value="Unassembled WGS sequence"/>
</dbReference>
<protein>
    <recommendedName>
        <fullName evidence="4">Prepilin-type N-terminal cleavage/methylation domain-containing protein</fullName>
    </recommendedName>
</protein>
<evidence type="ECO:0000256" key="1">
    <source>
        <dbReference type="SAM" id="Phobius"/>
    </source>
</evidence>
<keyword evidence="3" id="KW-1185">Reference proteome</keyword>
<organism evidence="2 3">
    <name type="scientific">Petrachloros mirabilis ULC683</name>
    <dbReference type="NCBI Taxonomy" id="2781853"/>
    <lineage>
        <taxon>Bacteria</taxon>
        <taxon>Bacillati</taxon>
        <taxon>Cyanobacteriota</taxon>
        <taxon>Cyanophyceae</taxon>
        <taxon>Synechococcales</taxon>
        <taxon>Petrachlorosaceae</taxon>
        <taxon>Petrachloros</taxon>
        <taxon>Petrachloros mirabilis</taxon>
    </lineage>
</organism>
<dbReference type="AlphaFoldDB" id="A0A8K1ZWL4"/>
<evidence type="ECO:0008006" key="4">
    <source>
        <dbReference type="Google" id="ProtNLM"/>
    </source>
</evidence>
<sequence length="206" mass="22739">MRLVPLRVRRGLRVRHGQHHQTVGFTLTELVISAALILTVVTMGGYGMSMMLRANRDQGVQSDRRAELNRAAELIASEVKQANGLLSDSERDDVSIDNIKTFQNVERHLALDMGSQSVVYFSADPNQSWLGGSDTQVLYRYGPAFNPDGSLDFDSMAISPIVDFLKDVDVSPNPDPGQIAKISLTGKLNQRSTYVKDIQAYVRSGN</sequence>
<comment type="caution">
    <text evidence="2">The sequence shown here is derived from an EMBL/GenBank/DDBJ whole genome shotgun (WGS) entry which is preliminary data.</text>
</comment>
<reference evidence="2" key="1">
    <citation type="submission" date="2019-12" db="EMBL/GenBank/DDBJ databases">
        <title>High-Quality draft genome sequences of three cyanobacteria isolated from the limestone walls of the Old Cathedral of Coimbra.</title>
        <authorList>
            <person name="Tiago I."/>
            <person name="Soares F."/>
            <person name="Portugal A."/>
        </authorList>
    </citation>
    <scope>NUCLEOTIDE SEQUENCE [LARGE SCALE GENOMIC DNA]</scope>
    <source>
        <strain evidence="2">C</strain>
    </source>
</reference>
<feature type="transmembrane region" description="Helical" evidence="1">
    <location>
        <begin position="30"/>
        <end position="48"/>
    </location>
</feature>
<evidence type="ECO:0000313" key="3">
    <source>
        <dbReference type="Proteomes" id="UP000607397"/>
    </source>
</evidence>
<proteinExistence type="predicted"/>
<name>A0A8K1ZWL4_9CYAN</name>
<keyword evidence="1" id="KW-0472">Membrane</keyword>